<feature type="compositionally biased region" description="Basic and acidic residues" evidence="1">
    <location>
        <begin position="348"/>
        <end position="357"/>
    </location>
</feature>
<proteinExistence type="predicted"/>
<evidence type="ECO:0000256" key="1">
    <source>
        <dbReference type="SAM" id="MobiDB-lite"/>
    </source>
</evidence>
<accession>A0A0F6W1D1</accession>
<feature type="region of interest" description="Disordered" evidence="1">
    <location>
        <begin position="435"/>
        <end position="459"/>
    </location>
</feature>
<dbReference type="OrthoDB" id="5483347at2"/>
<organism evidence="2 3">
    <name type="scientific">Sandaracinus amylolyticus</name>
    <dbReference type="NCBI Taxonomy" id="927083"/>
    <lineage>
        <taxon>Bacteria</taxon>
        <taxon>Pseudomonadati</taxon>
        <taxon>Myxococcota</taxon>
        <taxon>Polyangia</taxon>
        <taxon>Polyangiales</taxon>
        <taxon>Sandaracinaceae</taxon>
        <taxon>Sandaracinus</taxon>
    </lineage>
</organism>
<dbReference type="AlphaFoldDB" id="A0A0F6W1D1"/>
<dbReference type="EMBL" id="CP011125">
    <property type="protein sequence ID" value="AKF04783.1"/>
    <property type="molecule type" value="Genomic_DNA"/>
</dbReference>
<protein>
    <submittedName>
        <fullName evidence="2">PE-PGRS family protein</fullName>
    </submittedName>
</protein>
<dbReference type="Proteomes" id="UP000034883">
    <property type="component" value="Chromosome"/>
</dbReference>
<name>A0A0F6W1D1_9BACT</name>
<dbReference type="RefSeq" id="WP_053232088.1">
    <property type="nucleotide sequence ID" value="NZ_CP011125.1"/>
</dbReference>
<dbReference type="STRING" id="927083.DB32_001932"/>
<dbReference type="KEGG" id="samy:DB32_001932"/>
<gene>
    <name evidence="2" type="ORF">DB32_001932</name>
</gene>
<feature type="region of interest" description="Disordered" evidence="1">
    <location>
        <begin position="703"/>
        <end position="735"/>
    </location>
</feature>
<dbReference type="Pfam" id="PF11617">
    <property type="entry name" value="Cu-binding_MopE"/>
    <property type="match status" value="6"/>
</dbReference>
<reference evidence="2 3" key="1">
    <citation type="submission" date="2015-03" db="EMBL/GenBank/DDBJ databases">
        <title>Genome assembly of Sandaracinus amylolyticus DSM 53668.</title>
        <authorList>
            <person name="Sharma G."/>
            <person name="Subramanian S."/>
        </authorList>
    </citation>
    <scope>NUCLEOTIDE SEQUENCE [LARGE SCALE GENOMIC DNA]</scope>
    <source>
        <strain evidence="2 3">DSM 53668</strain>
    </source>
</reference>
<feature type="region of interest" description="Disordered" evidence="1">
    <location>
        <begin position="348"/>
        <end position="388"/>
    </location>
</feature>
<sequence>MGKDHHGTRGGAWRMMCAVLALACSEPAPDDALDATTDDGDASVLCASDADCSDQLYCNGAERCAPTSADADARGCVLAEPACVTGQSCDEAADRCATVCAVTEDADGDGAIAIDCGGDDCDDSERRVFPGAIEICDPEHVDEDCDPTTLGALDRDADGYADEACCNDRGDGVLACGDDCNDLERTATPTSSEVCDGFDNDCDGTIDERVLASGFLDADGDLHGDPASPRMACPGETRFSAVDDDCDDADAQRHGSQSEACNARDDDCDGTIDEATSTLTWYRDADGDGFGDPNATSRACAPPAGHVLIALDCDDGDPDVHPAAAERCNGEDDDCNGRADFRVARGDYEDDDHDLRPDASCSEDEGVADCDDRNPDVRPGAPELLDGVDNDCDEAADDVCRATSWYVDGDGDGFGDGASEPMRGCEPIAGHAPRDGDCDEAAPERNPAQREVCDGEDDDCDGETDESAGSLCFLAHALGACDAGACTIDRCGRGWRDCDGETDDGCEISIATDAANCGACGTECAGGDHAMAACTMGRCGFDCDDGYGDCDGDPRNGCEADVYSDVLNCGVCGRVCSNRPNATRDCRLGACVADCATGYENCDGDLADGCEVEIARDATSCGACGASCGTAGEICIDRSCETPAFASSGSEGAFAPTADVVLSPGVHHFTTITIPEGVVVTTSGSGVLELRATGDVRIAGRVDVTGSRGGHGSAAYPQSDSGGGGTTGTPLAPGVDFDEMTAECGPAGSGGTGATGGNGVTTSSAGCSLGGAFGGGAGGLATGAGGGGGGYAGGGGGMDYQGRAGGAGASAAGNSGGAGASDTTPCTPAQGGQAHGRYAGTSSPGCHGGAGGSIGALAVADLRVATTFRPGSGGGGAGGSYLNGSGGGGGAGGAVRIASATRIEITSTGAVRADGGAGGTGPSGGGNGGGGGSGGVVYLVAPSMQIDGTVSAVGGVGGGGGSPQRGGNGGLGRVRLSVLEEECTITGVVSPVLLDGCGPSAVREHPYVARYPD</sequence>
<evidence type="ECO:0000313" key="3">
    <source>
        <dbReference type="Proteomes" id="UP000034883"/>
    </source>
</evidence>
<feature type="compositionally biased region" description="Gly residues" evidence="1">
    <location>
        <begin position="805"/>
        <end position="819"/>
    </location>
</feature>
<feature type="region of interest" description="Disordered" evidence="1">
    <location>
        <begin position="805"/>
        <end position="844"/>
    </location>
</feature>
<evidence type="ECO:0000313" key="2">
    <source>
        <dbReference type="EMBL" id="AKF04783.1"/>
    </source>
</evidence>
<dbReference type="InterPro" id="IPR021655">
    <property type="entry name" value="Put_metal-bd"/>
</dbReference>
<keyword evidence="3" id="KW-1185">Reference proteome</keyword>